<keyword evidence="2" id="KW-1185">Reference proteome</keyword>
<dbReference type="Proteomes" id="UP000288227">
    <property type="component" value="Unassembled WGS sequence"/>
</dbReference>
<dbReference type="Gene3D" id="2.60.450.10">
    <property type="entry name" value="Lipopolysaccharide (LPS) transport protein A like domain"/>
    <property type="match status" value="1"/>
</dbReference>
<dbReference type="NCBIfam" id="TIGR04409">
    <property type="entry name" value="LptC_YrbK"/>
    <property type="match status" value="1"/>
</dbReference>
<comment type="caution">
    <text evidence="1">The sequence shown here is derived from an EMBL/GenBank/DDBJ whole genome shotgun (WGS) entry which is preliminary data.</text>
</comment>
<dbReference type="RefSeq" id="WP_246011845.1">
    <property type="nucleotide sequence ID" value="NZ_BHXQ01000002.1"/>
</dbReference>
<dbReference type="GO" id="GO:0005886">
    <property type="term" value="C:plasma membrane"/>
    <property type="evidence" value="ECO:0007669"/>
    <property type="project" value="InterPro"/>
</dbReference>
<dbReference type="Pfam" id="PF06835">
    <property type="entry name" value="LptC"/>
    <property type="match status" value="1"/>
</dbReference>
<dbReference type="GO" id="GO:0015221">
    <property type="term" value="F:lipopolysaccharide transmembrane transporter activity"/>
    <property type="evidence" value="ECO:0007669"/>
    <property type="project" value="InterPro"/>
</dbReference>
<sequence length="173" mass="20155">MNQAKVLFFSLLLIACGKTEVREPIIYEGPLREMEDMEMFYSQNSTVKVKMKTPLVHEFKNDDKEFPEGLYLEFYDIAGNLESTLTADHAFYFKEENKWRGRGNVVVKNVIKHEQLNTEELFWTPADQKIFTDKFVTIREQGNVIYGEGMKANQDLSDFEIKHVTGVIEVNED</sequence>
<reference evidence="1 2" key="1">
    <citation type="submission" date="2018-11" db="EMBL/GenBank/DDBJ databases">
        <title>Chryseotalea sanarue gen. nov., sp., nov., a member of the family Cytophagaceae, isolated from a brackish lake in Hamamatsu Japan.</title>
        <authorList>
            <person name="Maejima Y."/>
            <person name="Iino T."/>
            <person name="Muraguchi Y."/>
            <person name="Fukuda K."/>
            <person name="Ohkuma M."/>
            <person name="Moriuchi R."/>
            <person name="Dohra H."/>
            <person name="Kimbara K."/>
            <person name="Shintani M."/>
        </authorList>
    </citation>
    <scope>NUCLEOTIDE SEQUENCE [LARGE SCALE GENOMIC DNA]</scope>
    <source>
        <strain evidence="1 2">Ys</strain>
    </source>
</reference>
<proteinExistence type="predicted"/>
<dbReference type="AlphaFoldDB" id="A0A401U773"/>
<dbReference type="EMBL" id="BHXQ01000002">
    <property type="protein sequence ID" value="GCC50741.1"/>
    <property type="molecule type" value="Genomic_DNA"/>
</dbReference>
<organism evidence="1 2">
    <name type="scientific">Chryseotalea sanaruensis</name>
    <dbReference type="NCBI Taxonomy" id="2482724"/>
    <lineage>
        <taxon>Bacteria</taxon>
        <taxon>Pseudomonadati</taxon>
        <taxon>Bacteroidota</taxon>
        <taxon>Cytophagia</taxon>
        <taxon>Cytophagales</taxon>
        <taxon>Chryseotaleaceae</taxon>
        <taxon>Chryseotalea</taxon>
    </lineage>
</organism>
<protein>
    <submittedName>
        <fullName evidence="1">LPS export ABC transporter periplasmic protein LptC</fullName>
    </submittedName>
</protein>
<accession>A0A401U773</accession>
<dbReference type="InterPro" id="IPR010664">
    <property type="entry name" value="LipoPS_assembly_LptC-rel"/>
</dbReference>
<name>A0A401U773_9BACT</name>
<dbReference type="PROSITE" id="PS51257">
    <property type="entry name" value="PROKAR_LIPOPROTEIN"/>
    <property type="match status" value="1"/>
</dbReference>
<gene>
    <name evidence="1" type="ORF">SanaruYs_09590</name>
</gene>
<dbReference type="InterPro" id="IPR026265">
    <property type="entry name" value="LptC"/>
</dbReference>
<evidence type="ECO:0000313" key="2">
    <source>
        <dbReference type="Proteomes" id="UP000288227"/>
    </source>
</evidence>
<evidence type="ECO:0000313" key="1">
    <source>
        <dbReference type="EMBL" id="GCC50741.1"/>
    </source>
</evidence>